<organism evidence="4 5">
    <name type="scientific">Aplysia californica</name>
    <name type="common">California sea hare</name>
    <dbReference type="NCBI Taxonomy" id="6500"/>
    <lineage>
        <taxon>Eukaryota</taxon>
        <taxon>Metazoa</taxon>
        <taxon>Spiralia</taxon>
        <taxon>Lophotrochozoa</taxon>
        <taxon>Mollusca</taxon>
        <taxon>Gastropoda</taxon>
        <taxon>Heterobranchia</taxon>
        <taxon>Euthyneura</taxon>
        <taxon>Tectipleura</taxon>
        <taxon>Aplysiida</taxon>
        <taxon>Aplysioidea</taxon>
        <taxon>Aplysiidae</taxon>
        <taxon>Aplysia</taxon>
    </lineage>
</organism>
<dbReference type="PROSITE" id="PS50835">
    <property type="entry name" value="IG_LIKE"/>
    <property type="match status" value="1"/>
</dbReference>
<evidence type="ECO:0000256" key="1">
    <source>
        <dbReference type="SAM" id="Phobius"/>
    </source>
</evidence>
<accession>A0ABM1A0X6</accession>
<keyword evidence="2" id="KW-0732">Signal</keyword>
<gene>
    <name evidence="5" type="primary">LOC106011914</name>
</gene>
<dbReference type="SUPFAM" id="SSF48726">
    <property type="entry name" value="Immunoglobulin"/>
    <property type="match status" value="1"/>
</dbReference>
<feature type="transmembrane region" description="Helical" evidence="1">
    <location>
        <begin position="501"/>
        <end position="530"/>
    </location>
</feature>
<dbReference type="GeneID" id="106011914"/>
<protein>
    <submittedName>
        <fullName evidence="5">Uncharacterized protein LOC106011914</fullName>
    </submittedName>
</protein>
<sequence length="775" mass="87166">MVRQKTKTELLLLLLLLLQQPPSVKAAGTCYNAAEENKSFTMTCMSEDNVAKLRDFVWKLNYSAGQSASLICHHGTQQCYDLGNNTTVSYFRNSSGKVTSRLTIHPVTGVHRDITITCGHSNRNGTNFTQLRSCRLEVYQKPENAECNARKMDKNSVRISCTVGRIFPGLQCQVIEHTPFPGTPPVLRPEAATVYESTARFYNSEEERYFRESCSMDLLVTKTGSYVYTVVVSPDVQSNHSASLVVNVDGVITIERPAVVVRIKGPEKPVDLCSHTSNAKVRLECEADGYNVMPQFHWRIGKDVVGQKGSKRFAVFGNNRKLSFFKSTINISVNREQNQAKIKCIVSPNRRKDRIYPEIKHDLYVLKLRWPPPDPPMFIDSRGRLLNGSVNLSNTTSGKFACDVTGGQPAVTSTSVICLRLGVESEADDGEHTARVNVTSLGQRVKLLARHRLRGEYVCTCIAAHVTGCYQTSSVLVVRSGNGVTSGFRQRDLRSTPPEIFYLHLFLWTTVALGIIAFVTFVAIIVYMVVRKRKPTKLKPFLCGVVHSYESVCSIHVRTNVTTRMLPYAETSVWPEPATDPDGYLQSFDRDIRKPPQENGSRLNENEYLSPCSSLCSLHGESFQKVQPILDSIERPEIGNDSASVDKISNISSFTSSQEDNNIHDVSHFMNNAEVIFKEDNTFVQNWIQSSCPESLEEEDFEKEKRSMKEGELSFCFQSDSDLKYFYFDKTCLFEENSPAEVTCPEDVMDMSELYDYICDVDNCEIHETSSDVDI</sequence>
<feature type="signal peptide" evidence="2">
    <location>
        <begin position="1"/>
        <end position="26"/>
    </location>
</feature>
<feature type="chain" id="PRO_5046254670" evidence="2">
    <location>
        <begin position="27"/>
        <end position="775"/>
    </location>
</feature>
<feature type="domain" description="Ig-like" evidence="3">
    <location>
        <begin position="257"/>
        <end position="347"/>
    </location>
</feature>
<dbReference type="Gene3D" id="2.60.40.10">
    <property type="entry name" value="Immunoglobulins"/>
    <property type="match status" value="1"/>
</dbReference>
<proteinExistence type="predicted"/>
<dbReference type="InterPro" id="IPR013783">
    <property type="entry name" value="Ig-like_fold"/>
</dbReference>
<evidence type="ECO:0000256" key="2">
    <source>
        <dbReference type="SAM" id="SignalP"/>
    </source>
</evidence>
<dbReference type="Proteomes" id="UP000694888">
    <property type="component" value="Unplaced"/>
</dbReference>
<dbReference type="InterPro" id="IPR007110">
    <property type="entry name" value="Ig-like_dom"/>
</dbReference>
<evidence type="ECO:0000313" key="5">
    <source>
        <dbReference type="RefSeq" id="XP_012938586.1"/>
    </source>
</evidence>
<dbReference type="InterPro" id="IPR036179">
    <property type="entry name" value="Ig-like_dom_sf"/>
</dbReference>
<evidence type="ECO:0000313" key="4">
    <source>
        <dbReference type="Proteomes" id="UP000694888"/>
    </source>
</evidence>
<dbReference type="RefSeq" id="XP_012938586.1">
    <property type="nucleotide sequence ID" value="XM_013083132.2"/>
</dbReference>
<keyword evidence="1" id="KW-0812">Transmembrane</keyword>
<name>A0ABM1A0X6_APLCA</name>
<keyword evidence="4" id="KW-1185">Reference proteome</keyword>
<reference evidence="5" key="1">
    <citation type="submission" date="2025-08" db="UniProtKB">
        <authorList>
            <consortium name="RefSeq"/>
        </authorList>
    </citation>
    <scope>IDENTIFICATION</scope>
</reference>
<keyword evidence="1" id="KW-1133">Transmembrane helix</keyword>
<evidence type="ECO:0000259" key="3">
    <source>
        <dbReference type="PROSITE" id="PS50835"/>
    </source>
</evidence>
<keyword evidence="1" id="KW-0472">Membrane</keyword>